<dbReference type="VEuPathDB" id="ToxoDB:ETH2_0104700"/>
<evidence type="ECO:0000256" key="1">
    <source>
        <dbReference type="SAM" id="MobiDB-lite"/>
    </source>
</evidence>
<dbReference type="VEuPathDB" id="ToxoDB:ETH_00018525"/>
<dbReference type="RefSeq" id="XP_013233197.1">
    <property type="nucleotide sequence ID" value="XM_013377743.1"/>
</dbReference>
<organism evidence="3 6">
    <name type="scientific">Eimeria tenella</name>
    <name type="common">Coccidian parasite</name>
    <dbReference type="NCBI Taxonomy" id="5802"/>
    <lineage>
        <taxon>Eukaryota</taxon>
        <taxon>Sar</taxon>
        <taxon>Alveolata</taxon>
        <taxon>Apicomplexa</taxon>
        <taxon>Conoidasida</taxon>
        <taxon>Coccidia</taxon>
        <taxon>Eucoccidiorida</taxon>
        <taxon>Eimeriorina</taxon>
        <taxon>Eimeriidae</taxon>
        <taxon>Eimeria</taxon>
    </lineage>
</organism>
<dbReference type="AlphaFoldDB" id="C8TDV3"/>
<evidence type="ECO:0000313" key="3">
    <source>
        <dbReference type="EMBL" id="CAK51439.1"/>
    </source>
</evidence>
<dbReference type="Proteomes" id="UP000243681">
    <property type="component" value="Chromosome 1"/>
</dbReference>
<keyword evidence="5" id="KW-1185">Reference proteome</keyword>
<evidence type="ECO:0000256" key="2">
    <source>
        <dbReference type="SAM" id="Phobius"/>
    </source>
</evidence>
<keyword evidence="2" id="KW-1133">Transmembrane helix</keyword>
<name>C8TDV3_EIMTE</name>
<feature type="region of interest" description="Disordered" evidence="1">
    <location>
        <begin position="435"/>
        <end position="457"/>
    </location>
</feature>
<evidence type="ECO:0008006" key="7">
    <source>
        <dbReference type="Google" id="ProtNLM"/>
    </source>
</evidence>
<feature type="compositionally biased region" description="Low complexity" evidence="1">
    <location>
        <begin position="580"/>
        <end position="600"/>
    </location>
</feature>
<dbReference type="OrthoDB" id="348183at2759"/>
<protein>
    <recommendedName>
        <fullName evidence="7">Transmembrane protein</fullName>
    </recommendedName>
</protein>
<dbReference type="EMBL" id="AM269894">
    <property type="protein sequence ID" value="CAK51439.1"/>
    <property type="molecule type" value="Genomic_DNA"/>
</dbReference>
<reference evidence="3 6" key="1">
    <citation type="journal article" date="2007" name="Genome Res.">
        <title>Sequencing and analysis of chromosome 1 of Eimeria tenella reveals a unique segmental organization.</title>
        <authorList>
            <person name="Ling K.H."/>
            <person name="Rajandream M.A."/>
            <person name="Rivailler P."/>
            <person name="Ivens A."/>
            <person name="Yap S.J."/>
            <person name="Madeira A.M.B.N."/>
            <person name="Mungall K."/>
            <person name="Billington K."/>
            <person name="Yee W.Y."/>
            <person name="Bankier A.T."/>
            <person name="Carroll F."/>
            <person name="Durham A.M."/>
            <person name="Peters N."/>
            <person name="Loo S.S."/>
            <person name="Mat-Isa M.N."/>
            <person name="Novaes J."/>
            <person name="Quail M."/>
            <person name="Rosli R."/>
            <person name="Shamsudin M.N."/>
            <person name="Sobreira T.J.P."/>
            <person name="Tivey A.R."/>
            <person name="Wai S.F."/>
            <person name="White S."/>
            <person name="Wu X."/>
            <person name="Kerhornou A.X."/>
            <person name="Blake D."/>
            <person name="Mohamed R."/>
            <person name="Shirley M."/>
            <person name="Gruber A."/>
            <person name="Berriman M."/>
            <person name="Tomley F."/>
            <person name="Dear P.H."/>
            <person name="Wan K.L."/>
        </authorList>
    </citation>
    <scope>NUCLEOTIDE SEQUENCE [LARGE SCALE GENOMIC DNA]</scope>
    <source>
        <strain evidence="3 6">Houghton</strain>
    </source>
</reference>
<reference evidence="4" key="3">
    <citation type="submission" date="2013-10" db="EMBL/GenBank/DDBJ databases">
        <authorList>
            <person name="Aslett M."/>
        </authorList>
    </citation>
    <scope>NUCLEOTIDE SEQUENCE [LARGE SCALE GENOMIC DNA]</scope>
    <source>
        <strain evidence="4">Houghton</strain>
    </source>
</reference>
<dbReference type="Proteomes" id="UP000030747">
    <property type="component" value="Unassembled WGS sequence"/>
</dbReference>
<evidence type="ECO:0000313" key="5">
    <source>
        <dbReference type="Proteomes" id="UP000030747"/>
    </source>
</evidence>
<keyword evidence="2" id="KW-0472">Membrane</keyword>
<dbReference type="GeneID" id="25252839"/>
<dbReference type="EMBL" id="HG675718">
    <property type="protein sequence ID" value="CDJ42447.1"/>
    <property type="molecule type" value="Genomic_DNA"/>
</dbReference>
<sequence length="730" mass="79443">MNQVSLEEFRHGLPSSASTLQAFHSHSRRDAVQSFADGSFFVQLAPKSKPFPLSWAARLGIVFSSLAVAYVLLFCFRFIEAGLQQVPPTRSLAAGGYGSCRLSFVPGDEDEDYEETGGWTQRLVQSPEQEQRISPPQQALQYQGDVGLPCAEGYAAGEVVQGTSGDVAGGGSSTDSSKTHDLHLWVNRNMPTSEKEFLLRTFGRIVNATRLCGSLLSVLTCRQRLYFTFHVVRLLALDLGALTLVKEDIEPTRKAVGDSLIQLAKQSLERSGDDESSEGDRIALRELIIIIEEIKKPRPIEQEKTPTKYKKKMISILATSDTVLRNCLGVLRGLQRLQQDLSLRKLPANVILQQLGVLKALYYVHADYLSRDGSLRAHILECQKRTRLYVFFGREHFKLSKGKILPVKELQNQITAAVKAAGGLLKPGQGVAWKRDSAGSAMDEQTEEGNSEPEALSGFAGNELLQGALSQAIQASYEARTSAASSEMEPDDLLPATVPTSRPGWLLEQDANAGPALTPPPTDRFAGKPVDPSPQFVSPQTFLSAVGMSVFWSQAARGGVLHGGPYFSGAYASSARPSQMSTASYSAPSSQGSSSAQRVSTGHSATPRLMQQPLFERMDVGEPSAWLETRARLQGERQSRLQTSSQLREDYIWLGGPASMQADYSLFGDGGIPPWSPFPQAPAESIESHVPAGSEFPVSLGEANIRFRRTDGQDEAAVGRLSGRIRSGRQ</sequence>
<proteinExistence type="predicted"/>
<reference evidence="4" key="2">
    <citation type="submission" date="2013-10" db="EMBL/GenBank/DDBJ databases">
        <title>Genomic analysis of the causative agents of coccidiosis in chickens.</title>
        <authorList>
            <person name="Reid A.J."/>
            <person name="Blake D."/>
            <person name="Billington K."/>
            <person name="Browne H."/>
            <person name="Dunn M."/>
            <person name="Hung S."/>
            <person name="Kawahara F."/>
            <person name="Miranda-Saavedra D."/>
            <person name="Mourier T."/>
            <person name="Nagra H."/>
            <person name="Otto T.D."/>
            <person name="Rawlings N."/>
            <person name="Sanchez A."/>
            <person name="Sanders M."/>
            <person name="Subramaniam C."/>
            <person name="Tay Y."/>
            <person name="Dear P."/>
            <person name="Doerig C."/>
            <person name="Gruber A."/>
            <person name="Parkinson J."/>
            <person name="Shirley M."/>
            <person name="Wan K.L."/>
            <person name="Berriman M."/>
            <person name="Tomley F."/>
            <person name="Pain A."/>
        </authorList>
    </citation>
    <scope>NUCLEOTIDE SEQUENCE [LARGE SCALE GENOMIC DNA]</scope>
    <source>
        <strain evidence="4">Houghton</strain>
    </source>
</reference>
<evidence type="ECO:0000313" key="4">
    <source>
        <dbReference type="EMBL" id="CDJ42447.1"/>
    </source>
</evidence>
<feature type="transmembrane region" description="Helical" evidence="2">
    <location>
        <begin position="55"/>
        <end position="79"/>
    </location>
</feature>
<evidence type="ECO:0000313" key="6">
    <source>
        <dbReference type="Proteomes" id="UP000243681"/>
    </source>
</evidence>
<feature type="region of interest" description="Disordered" evidence="1">
    <location>
        <begin position="480"/>
        <end position="533"/>
    </location>
</feature>
<keyword evidence="2" id="KW-0812">Transmembrane</keyword>
<feature type="region of interest" description="Disordered" evidence="1">
    <location>
        <begin position="580"/>
        <end position="612"/>
    </location>
</feature>
<gene>
    <name evidence="3" type="ORF">e2017b09.tmp0045</name>
    <name evidence="4" type="ORF">ETH_00018525</name>
</gene>
<accession>C8TDV3</accession>